<evidence type="ECO:0000313" key="5">
    <source>
        <dbReference type="EMBL" id="CAD5114155.1"/>
    </source>
</evidence>
<feature type="disulfide bond" evidence="3">
    <location>
        <begin position="186"/>
        <end position="203"/>
    </location>
</feature>
<dbReference type="PANTHER" id="PTHR24251">
    <property type="entry name" value="OVOCHYMASE-RELATED"/>
    <property type="match status" value="1"/>
</dbReference>
<comment type="caution">
    <text evidence="5">The sequence shown here is derived from an EMBL/GenBank/DDBJ whole genome shotgun (WGS) entry which is preliminary data.</text>
</comment>
<feature type="domain" description="CUB" evidence="4">
    <location>
        <begin position="126"/>
        <end position="259"/>
    </location>
</feature>
<name>A0A7I8VD87_9ANNE</name>
<dbReference type="Proteomes" id="UP000549394">
    <property type="component" value="Unassembled WGS sequence"/>
</dbReference>
<evidence type="ECO:0000259" key="4">
    <source>
        <dbReference type="PROSITE" id="PS01180"/>
    </source>
</evidence>
<keyword evidence="2 3" id="KW-1015">Disulfide bond</keyword>
<dbReference type="OrthoDB" id="5975444at2759"/>
<proteinExistence type="predicted"/>
<keyword evidence="6" id="KW-1185">Reference proteome</keyword>
<protein>
    <submittedName>
        <fullName evidence="5">DgyrCDS3299</fullName>
    </submittedName>
</protein>
<evidence type="ECO:0000313" key="6">
    <source>
        <dbReference type="Proteomes" id="UP000549394"/>
    </source>
</evidence>
<feature type="domain" description="CUB" evidence="4">
    <location>
        <begin position="1"/>
        <end position="109"/>
    </location>
</feature>
<dbReference type="Pfam" id="PF00431">
    <property type="entry name" value="CUB"/>
    <property type="match status" value="2"/>
</dbReference>
<feature type="disulfide bond" evidence="3">
    <location>
        <begin position="32"/>
        <end position="49"/>
    </location>
</feature>
<dbReference type="InterPro" id="IPR000859">
    <property type="entry name" value="CUB_dom"/>
</dbReference>
<dbReference type="PROSITE" id="PS01180">
    <property type="entry name" value="CUB"/>
    <property type="match status" value="2"/>
</dbReference>
<evidence type="ECO:0000256" key="2">
    <source>
        <dbReference type="ARBA" id="ARBA00023157"/>
    </source>
</evidence>
<dbReference type="Gene3D" id="2.60.120.290">
    <property type="entry name" value="Spermadhesin, CUB domain"/>
    <property type="match status" value="2"/>
</dbReference>
<evidence type="ECO:0000256" key="3">
    <source>
        <dbReference type="PROSITE-ProRule" id="PRU00059"/>
    </source>
</evidence>
<dbReference type="AlphaFoldDB" id="A0A7I8VD87"/>
<accession>A0A7I8VD87</accession>
<dbReference type="EMBL" id="CAJFCJ010000005">
    <property type="protein sequence ID" value="CAD5114155.1"/>
    <property type="molecule type" value="Genomic_DNA"/>
</dbReference>
<dbReference type="InterPro" id="IPR035914">
    <property type="entry name" value="Sperma_CUB_dom_sf"/>
</dbReference>
<sequence>MICHIIFNIDATSNARIELRFEEFDVEFERSCSYDRLIFTDDYNSTAFCGYGLPLKSSDNRQSNLFSFQATQPTINRTYIVSPQGSLTIQFITDIAYMERGFILHADVKCSKSQIENSLMNEKLFCANKIKKIIRADCSGKNYILSSGYPYSNHEHCSITFKPFKGRRAVFSVTIIYFELEEGAYCKRDKLEILDGNERNILCGFISKYGRKGVKFFGNVTNLYLKKPYTTSTGKDLIFKFRSDNSQFHRGFRFHVKMLCSSDADNR</sequence>
<comment type="caution">
    <text evidence="3">Lacks conserved residue(s) required for the propagation of feature annotation.</text>
</comment>
<keyword evidence="1" id="KW-0677">Repeat</keyword>
<reference evidence="5 6" key="1">
    <citation type="submission" date="2020-08" db="EMBL/GenBank/DDBJ databases">
        <authorList>
            <person name="Hejnol A."/>
        </authorList>
    </citation>
    <scope>NUCLEOTIDE SEQUENCE [LARGE SCALE GENOMIC DNA]</scope>
</reference>
<organism evidence="5 6">
    <name type="scientific">Dimorphilus gyrociliatus</name>
    <dbReference type="NCBI Taxonomy" id="2664684"/>
    <lineage>
        <taxon>Eukaryota</taxon>
        <taxon>Metazoa</taxon>
        <taxon>Spiralia</taxon>
        <taxon>Lophotrochozoa</taxon>
        <taxon>Annelida</taxon>
        <taxon>Polychaeta</taxon>
        <taxon>Polychaeta incertae sedis</taxon>
        <taxon>Dinophilidae</taxon>
        <taxon>Dimorphilus</taxon>
    </lineage>
</organism>
<gene>
    <name evidence="5" type="ORF">DGYR_LOCUS3031</name>
</gene>
<evidence type="ECO:0000256" key="1">
    <source>
        <dbReference type="ARBA" id="ARBA00022737"/>
    </source>
</evidence>
<dbReference type="SUPFAM" id="SSF49854">
    <property type="entry name" value="Spermadhesin, CUB domain"/>
    <property type="match status" value="2"/>
</dbReference>
<dbReference type="CDD" id="cd00041">
    <property type="entry name" value="CUB"/>
    <property type="match status" value="2"/>
</dbReference>
<dbReference type="SMART" id="SM00042">
    <property type="entry name" value="CUB"/>
    <property type="match status" value="1"/>
</dbReference>